<name>A0A318JCA1_9BURK</name>
<sequence>MPMSRVSLLKGKSSAYLQALSDALHQALVDAYEVPLKDRFQIIQQHEAHELVFDRDYLSHQGQPRSDDFVLIQITAGRQRSAATKQAFYQRLVELLAQSPGLRAEDVMVIITTTAAEDWSFSGGLIYDGVARYE</sequence>
<dbReference type="OrthoDB" id="9804765at2"/>
<dbReference type="Proteomes" id="UP000247792">
    <property type="component" value="Unassembled WGS sequence"/>
</dbReference>
<accession>A0A318JCA1</accession>
<reference evidence="1 2" key="1">
    <citation type="submission" date="2018-05" db="EMBL/GenBank/DDBJ databases">
        <title>Genomic Encyclopedia of Type Strains, Phase IV (KMG-IV): sequencing the most valuable type-strain genomes for metagenomic binning, comparative biology and taxonomic classification.</title>
        <authorList>
            <person name="Goeker M."/>
        </authorList>
    </citation>
    <scope>NUCLEOTIDE SEQUENCE [LARGE SCALE GENOMIC DNA]</scope>
    <source>
        <strain evidence="1 2">DSM 19792</strain>
    </source>
</reference>
<dbReference type="EMBL" id="QJKB01000007">
    <property type="protein sequence ID" value="PXX41448.1"/>
    <property type="molecule type" value="Genomic_DNA"/>
</dbReference>
<dbReference type="Pfam" id="PF14552">
    <property type="entry name" value="Tautomerase_2"/>
    <property type="match status" value="1"/>
</dbReference>
<comment type="caution">
    <text evidence="1">The sequence shown here is derived from an EMBL/GenBank/DDBJ whole genome shotgun (WGS) entry which is preliminary data.</text>
</comment>
<proteinExistence type="predicted"/>
<organism evidence="1 2">
    <name type="scientific">Undibacterium pigrum</name>
    <dbReference type="NCBI Taxonomy" id="401470"/>
    <lineage>
        <taxon>Bacteria</taxon>
        <taxon>Pseudomonadati</taxon>
        <taxon>Pseudomonadota</taxon>
        <taxon>Betaproteobacteria</taxon>
        <taxon>Burkholderiales</taxon>
        <taxon>Oxalobacteraceae</taxon>
        <taxon>Undibacterium</taxon>
    </lineage>
</organism>
<evidence type="ECO:0000313" key="2">
    <source>
        <dbReference type="Proteomes" id="UP000247792"/>
    </source>
</evidence>
<dbReference type="Gene3D" id="3.30.429.10">
    <property type="entry name" value="Macrophage Migration Inhibitory Factor"/>
    <property type="match status" value="1"/>
</dbReference>
<dbReference type="PANTHER" id="PTHR38460">
    <property type="entry name" value="TAUTOMERASE YOLI-RELATED"/>
    <property type="match status" value="1"/>
</dbReference>
<keyword evidence="2" id="KW-1185">Reference proteome</keyword>
<dbReference type="SUPFAM" id="SSF55331">
    <property type="entry name" value="Tautomerase/MIF"/>
    <property type="match status" value="1"/>
</dbReference>
<protein>
    <submittedName>
        <fullName evidence="1">Tautomerase-like protein</fullName>
    </submittedName>
</protein>
<dbReference type="PANTHER" id="PTHR38460:SF1">
    <property type="entry name" value="TAUTOMERASE YOLI-RELATED"/>
    <property type="match status" value="1"/>
</dbReference>
<dbReference type="InterPro" id="IPR014347">
    <property type="entry name" value="Tautomerase/MIF_sf"/>
</dbReference>
<dbReference type="RefSeq" id="WP_110256682.1">
    <property type="nucleotide sequence ID" value="NZ_QJKB01000007.1"/>
</dbReference>
<evidence type="ECO:0000313" key="1">
    <source>
        <dbReference type="EMBL" id="PXX41448.1"/>
    </source>
</evidence>
<dbReference type="InterPro" id="IPR037479">
    <property type="entry name" value="Tauto_MSAD"/>
</dbReference>
<gene>
    <name evidence="1" type="ORF">DFR42_10799</name>
</gene>
<dbReference type="AlphaFoldDB" id="A0A318JCA1"/>